<dbReference type="GO" id="GO:0020002">
    <property type="term" value="C:host cell plasma membrane"/>
    <property type="evidence" value="ECO:0007669"/>
    <property type="project" value="UniProtKB-SubCell"/>
</dbReference>
<evidence type="ECO:0000256" key="24">
    <source>
        <dbReference type="ARBA" id="ARBA00023136"/>
    </source>
</evidence>
<dbReference type="InterPro" id="IPR000777">
    <property type="entry name" value="HIV1_Gp120"/>
</dbReference>
<evidence type="ECO:0000256" key="26">
    <source>
        <dbReference type="ARBA" id="ARBA00023180"/>
    </source>
</evidence>
<evidence type="ECO:0000256" key="16">
    <source>
        <dbReference type="ARBA" id="ARBA00022729"/>
    </source>
</evidence>
<evidence type="ECO:0000256" key="14">
    <source>
        <dbReference type="ARBA" id="ARBA00022692"/>
    </source>
</evidence>
<evidence type="ECO:0000256" key="12">
    <source>
        <dbReference type="ARBA" id="ARBA00022595"/>
    </source>
</evidence>
<evidence type="ECO:0000256" key="13">
    <source>
        <dbReference type="ARBA" id="ARBA00022685"/>
    </source>
</evidence>
<dbReference type="FunFam" id="2.170.40.20:FF:000003">
    <property type="entry name" value="Envelope glycoprotein gp160"/>
    <property type="match status" value="1"/>
</dbReference>
<evidence type="ECO:0000256" key="27">
    <source>
        <dbReference type="ARBA" id="ARBA00023296"/>
    </source>
</evidence>
<evidence type="ECO:0000259" key="31">
    <source>
        <dbReference type="Pfam" id="PF00517"/>
    </source>
</evidence>
<comment type="domain">
    <text evidence="28">The 17 amino acids long immunosuppressive region is present in many retroviral envelope proteins. Synthetic peptides derived from this relatively conserved sequence inhibit immune function in vitro and in vivo.</text>
</comment>
<evidence type="ECO:0000256" key="23">
    <source>
        <dbReference type="ARBA" id="ARBA00023046"/>
    </source>
</evidence>
<feature type="region of interest" description="Disordered" evidence="29">
    <location>
        <begin position="657"/>
        <end position="679"/>
    </location>
</feature>
<dbReference type="EMBL" id="MH051842">
    <property type="protein sequence ID" value="AWJ64136.1"/>
    <property type="molecule type" value="Genomic_DNA"/>
</dbReference>
<dbReference type="GO" id="GO:0044175">
    <property type="term" value="C:host cell endosome membrane"/>
    <property type="evidence" value="ECO:0007669"/>
    <property type="project" value="UniProtKB-SubCell"/>
</dbReference>
<dbReference type="Gene3D" id="1.10.287.210">
    <property type="match status" value="1"/>
</dbReference>
<keyword evidence="16" id="KW-0732">Signal</keyword>
<evidence type="ECO:0000256" key="10">
    <source>
        <dbReference type="ARBA" id="ARBA00022570"/>
    </source>
</evidence>
<keyword evidence="10" id="KW-1165">Clathrin-mediated endocytosis of virus by host</keyword>
<evidence type="ECO:0000256" key="17">
    <source>
        <dbReference type="ARBA" id="ARBA00022804"/>
    </source>
</evidence>
<evidence type="ECO:0000256" key="15">
    <source>
        <dbReference type="ARBA" id="ARBA00022703"/>
    </source>
</evidence>
<evidence type="ECO:0000256" key="25">
    <source>
        <dbReference type="ARBA" id="ARBA00023157"/>
    </source>
</evidence>
<evidence type="ECO:0000256" key="22">
    <source>
        <dbReference type="ARBA" id="ARBA00022989"/>
    </source>
</evidence>
<keyword evidence="13 28" id="KW-0165">Cleavage on pair of basic residues</keyword>
<evidence type="ECO:0000313" key="32">
    <source>
        <dbReference type="EMBL" id="AWJ64136.1"/>
    </source>
</evidence>
<evidence type="ECO:0000256" key="7">
    <source>
        <dbReference type="ARBA" id="ARBA00022506"/>
    </source>
</evidence>
<comment type="subunit">
    <text evidence="28">The mature envelope protein (Env) consists of a homotrimer of non-covalently associated gp120-gp41 heterodimers. The resulting complex protrudes from the virus surface as a spike.</text>
</comment>
<evidence type="ECO:0000256" key="1">
    <source>
        <dbReference type="ARBA" id="ARBA00004402"/>
    </source>
</evidence>
<proteinExistence type="predicted"/>
<dbReference type="GO" id="GO:0019062">
    <property type="term" value="P:virion attachment to host cell"/>
    <property type="evidence" value="ECO:0007669"/>
    <property type="project" value="UniProtKB-UniRule"/>
</dbReference>
<dbReference type="GO" id="GO:0039654">
    <property type="term" value="P:fusion of virus membrane with host endosome membrane"/>
    <property type="evidence" value="ECO:0007669"/>
    <property type="project" value="UniProtKB-KW"/>
</dbReference>
<dbReference type="CDD" id="cd09909">
    <property type="entry name" value="HIV-1-like_HR1-HR2"/>
    <property type="match status" value="1"/>
</dbReference>
<comment type="subcellular location">
    <subcellularLocation>
        <location evidence="3">Host cell membrane</location>
        <topology evidence="3">Peripheral membrane protein</topology>
    </subcellularLocation>
    <subcellularLocation>
        <location evidence="1">Host cell membrane</location>
        <topology evidence="1">Single-pass type I membrane protein</topology>
    </subcellularLocation>
    <subcellularLocation>
        <location evidence="2">Host endosome membrane</location>
        <topology evidence="2">Peripheral membrane protein</topology>
    </subcellularLocation>
    <subcellularLocation>
        <location evidence="5">Host endosome membrane</location>
        <topology evidence="5">Single-pass type I membrane protein</topology>
    </subcellularLocation>
    <subcellularLocation>
        <location evidence="6">Virion membrane</location>
        <topology evidence="6">Peripheral membrane protein</topology>
    </subcellularLocation>
    <subcellularLocation>
        <location evidence="4">Virion membrane</location>
        <topology evidence="4">Single-pass type I membrane protein</topology>
    </subcellularLocation>
</comment>
<keyword evidence="23 28" id="KW-1039">Host endosome</keyword>
<dbReference type="SUPFAM" id="SSF58069">
    <property type="entry name" value="Virus ectodomain"/>
    <property type="match status" value="1"/>
</dbReference>
<evidence type="ECO:0000256" key="28">
    <source>
        <dbReference type="RuleBase" id="RU363095"/>
    </source>
</evidence>
<keyword evidence="14 28" id="KW-0812">Transmembrane</keyword>
<keyword evidence="8" id="KW-1170">Fusion of virus membrane with host endosomal membrane</keyword>
<keyword evidence="21" id="KW-1164">Virus endocytosis by host</keyword>
<feature type="transmembrane region" description="Helical" evidence="28">
    <location>
        <begin position="507"/>
        <end position="530"/>
    </location>
</feature>
<evidence type="ECO:0000256" key="2">
    <source>
        <dbReference type="ARBA" id="ARBA00004433"/>
    </source>
</evidence>
<keyword evidence="17 28" id="KW-1161">Viral attachment to host cell</keyword>
<evidence type="ECO:0000256" key="9">
    <source>
        <dbReference type="ARBA" id="ARBA00022511"/>
    </source>
</evidence>
<feature type="transmembrane region" description="Helical" evidence="28">
    <location>
        <begin position="617"/>
        <end position="643"/>
    </location>
</feature>
<evidence type="ECO:0000256" key="21">
    <source>
        <dbReference type="ARBA" id="ARBA00022890"/>
    </source>
</evidence>
<keyword evidence="12 28" id="KW-1162">Viral penetration into host cytoplasm</keyword>
<evidence type="ECO:0000256" key="4">
    <source>
        <dbReference type="ARBA" id="ARBA00004563"/>
    </source>
</evidence>
<dbReference type="Gene3D" id="2.170.40.20">
    <property type="entry name" value="Human immunodeficiency virus 1, Gp160, envelope glycoprotein"/>
    <property type="match status" value="2"/>
</dbReference>
<evidence type="ECO:0000256" key="20">
    <source>
        <dbReference type="ARBA" id="ARBA00022879"/>
    </source>
</evidence>
<evidence type="ECO:0000256" key="29">
    <source>
        <dbReference type="SAM" id="MobiDB-lite"/>
    </source>
</evidence>
<dbReference type="GO" id="GO:0055036">
    <property type="term" value="C:virion membrane"/>
    <property type="evidence" value="ECO:0007669"/>
    <property type="project" value="UniProtKB-SubCell"/>
</dbReference>
<dbReference type="GO" id="GO:0019031">
    <property type="term" value="C:viral envelope"/>
    <property type="evidence" value="ECO:0007669"/>
    <property type="project" value="UniProtKB-KW"/>
</dbReference>
<keyword evidence="18 28" id="KW-0946">Virion</keyword>
<evidence type="ECO:0000256" key="8">
    <source>
        <dbReference type="ARBA" id="ARBA00022510"/>
    </source>
</evidence>
<dbReference type="InterPro" id="IPR036377">
    <property type="entry name" value="Gp120_core_sf"/>
</dbReference>
<dbReference type="FunFam" id="2.170.40.20:FF:000004">
    <property type="entry name" value="Envelope glycoprotein gp160"/>
    <property type="match status" value="1"/>
</dbReference>
<feature type="compositionally biased region" description="Basic and acidic residues" evidence="29">
    <location>
        <begin position="661"/>
        <end position="670"/>
    </location>
</feature>
<evidence type="ECO:0000256" key="5">
    <source>
        <dbReference type="ARBA" id="ARBA00004578"/>
    </source>
</evidence>
<protein>
    <recommendedName>
        <fullName evidence="28">Envelope glycoprotein gp160</fullName>
    </recommendedName>
    <component>
        <recommendedName>
            <fullName evidence="28">Surface protein gp120</fullName>
            <shortName evidence="28">SU</shortName>
        </recommendedName>
        <alternativeName>
            <fullName evidence="28">Glycoprotein 120</fullName>
            <shortName evidence="28">gp120</shortName>
        </alternativeName>
    </component>
    <component>
        <recommendedName>
            <fullName evidence="28">Transmembrane protein gp41</fullName>
            <shortName evidence="28">TM</shortName>
        </recommendedName>
    </component>
</protein>
<evidence type="ECO:0000259" key="30">
    <source>
        <dbReference type="Pfam" id="PF00516"/>
    </source>
</evidence>
<keyword evidence="20 28" id="KW-0261">Viral envelope protein</keyword>
<dbReference type="Pfam" id="PF00516">
    <property type="entry name" value="GP120"/>
    <property type="match status" value="1"/>
</dbReference>
<organismHost>
    <name type="scientific">Homo sapiens</name>
    <name type="common">Human</name>
    <dbReference type="NCBI Taxonomy" id="9606"/>
</organismHost>
<keyword evidence="24 28" id="KW-0472">Membrane</keyword>
<name>A0A2S1WC35_HV1</name>
<evidence type="ECO:0000256" key="19">
    <source>
        <dbReference type="ARBA" id="ARBA00022870"/>
    </source>
</evidence>
<organism evidence="32">
    <name type="scientific">Human immunodeficiency virus type 1</name>
    <name type="common">HIV-1</name>
    <dbReference type="NCBI Taxonomy" id="11676"/>
    <lineage>
        <taxon>Viruses</taxon>
        <taxon>Riboviria</taxon>
        <taxon>Pararnavirae</taxon>
        <taxon>Artverviricota</taxon>
        <taxon>Revtraviricetes</taxon>
        <taxon>Ortervirales</taxon>
        <taxon>Retroviridae</taxon>
        <taxon>Orthoretrovirinae</taxon>
        <taxon>Lentivirus</taxon>
        <taxon>Lentivirus humimdef1</taxon>
    </lineage>
</organism>
<keyword evidence="26" id="KW-0325">Glycoprotein</keyword>
<keyword evidence="19 28" id="KW-1043">Host membrane</keyword>
<evidence type="ECO:0000256" key="18">
    <source>
        <dbReference type="ARBA" id="ARBA00022844"/>
    </source>
</evidence>
<evidence type="ECO:0000256" key="3">
    <source>
        <dbReference type="ARBA" id="ARBA00004505"/>
    </source>
</evidence>
<keyword evidence="11 28" id="KW-0945">Host-virus interaction</keyword>
<evidence type="ECO:0000256" key="6">
    <source>
        <dbReference type="ARBA" id="ARBA00004650"/>
    </source>
</evidence>
<dbReference type="Pfam" id="PF00517">
    <property type="entry name" value="GP41"/>
    <property type="match status" value="1"/>
</dbReference>
<gene>
    <name evidence="32" type="primary">env</name>
</gene>
<keyword evidence="22 28" id="KW-1133">Transmembrane helix</keyword>
<dbReference type="GO" id="GO:0075512">
    <property type="term" value="P:clathrin-dependent endocytosis of virus by host cell"/>
    <property type="evidence" value="ECO:0007669"/>
    <property type="project" value="UniProtKB-KW"/>
</dbReference>
<evidence type="ECO:0000256" key="11">
    <source>
        <dbReference type="ARBA" id="ARBA00022581"/>
    </source>
</evidence>
<dbReference type="InterPro" id="IPR000328">
    <property type="entry name" value="GP41-like"/>
</dbReference>
<dbReference type="GO" id="GO:0005198">
    <property type="term" value="F:structural molecule activity"/>
    <property type="evidence" value="ECO:0007669"/>
    <property type="project" value="InterPro"/>
</dbReference>
<keyword evidence="27 28" id="KW-1160">Virus entry into host cell</keyword>
<feature type="domain" description="Human immunodeficiency virus 1 envelope glycoprotein Gp120" evidence="30">
    <location>
        <begin position="33"/>
        <end position="506"/>
    </location>
</feature>
<reference evidence="32" key="1">
    <citation type="submission" date="2018-03" db="EMBL/GenBank/DDBJ databases">
        <title>Identification of a novel recombinant HIV-1 01BC virus in Jilin, China.</title>
        <authorList>
            <person name="Wang J.-Y."/>
            <person name="Li Q.-H."/>
            <person name="Wang F.-X."/>
        </authorList>
    </citation>
    <scope>NUCLEOTIDE SEQUENCE</scope>
    <source>
        <strain evidence="32">JL16013</strain>
    </source>
</reference>
<keyword evidence="15 28" id="KW-0053">Apoptosis</keyword>
<feature type="domain" description="Retroviral envelope protein GP41-like" evidence="31">
    <location>
        <begin position="525"/>
        <end position="619"/>
    </location>
</feature>
<comment type="caution">
    <text evidence="28">Lacks conserved residue(s) required for the propagation of feature annotation.</text>
</comment>
<keyword evidence="9 28" id="KW-1032">Host cell membrane</keyword>
<dbReference type="SUPFAM" id="SSF56502">
    <property type="entry name" value="gp120 core"/>
    <property type="match status" value="2"/>
</dbReference>
<keyword evidence="25" id="KW-1015">Disulfide bond</keyword>
<sequence>MRTKEIQMNWPNLWKWGILIIGLVITCSASDKLWVTVHYGVPVWKDADTTLFCASDAKAHETEVHNVWATHACVPTDPNPQEIPLVNVTENFNMWKNKMAEQMQEDVISLWDQSLKPCVKLTPLCVTLSCTNNITVNNTVIGNNNNNIGNITDEVRNCTFNMTTEIRDKNQKVSALFYKLDIVQMGGSNSSEYRLINCNTSVIKQACPKVTFDPIPIHYCTPAGYAILKCNDKKFNGTGLCKNVSSVQCTHGIKPVVSTQLLLNGSLAEEEIIIRSENLTNNAKTIIVHLNESIEINCTRPSNNTRTSVRIGPGQMFYRTGEIIGDIRKAYCEVDGTKWNETLKQVAAKLKEHFNKTIIFQPPSGGDLEITTHHFNCRGEFFYCNTTKLFNGTENGTMEEFNGTNGTIILPCRIKQIINMWQGAGQAMYAPPVSGTINCMSNITGILLTRDGGDNNNTVNETFRPGGGNMTDNGRSELYKYKVVQIEPLGIAPTKAKRRVVEREKRAVGIGAMIFGFLGAAGSTMGAASLTLTVQARQLLSGIVQQQSNLLRAIEAQQHLLQLTVWGIKQLQARVLAVERYLQDQKFLGLWGCSGKIICTTNVPWNSTWSNKSYDDIWYIKIFIMIVGGLIGLRIVFAVFSIVKRVREGYSPLSFQIPSHHQREPDRPEGIEEGGGEQDRTRSIRLVSGFLALVWDDLRSLCLFSYHHLRDFILIVTRIVELLGRRGWEILKYWWNLLQYWGKEIKNSAISLLNATAIAVAEGTDRIIEATQSIGRAILRIRQGLERALL</sequence>
<keyword evidence="7 28" id="KW-1168">Fusion of virus membrane with host membrane</keyword>
<accession>A0A2S1WC35</accession>